<feature type="domain" description="HTH hxlR-type" evidence="5">
    <location>
        <begin position="32"/>
        <end position="125"/>
    </location>
</feature>
<name>A0A367ESG2_9ACTN</name>
<dbReference type="Proteomes" id="UP000252914">
    <property type="component" value="Unassembled WGS sequence"/>
</dbReference>
<organism evidence="6 7">
    <name type="scientific">Streptomyces diacarni</name>
    <dbReference type="NCBI Taxonomy" id="2800381"/>
    <lineage>
        <taxon>Bacteria</taxon>
        <taxon>Bacillati</taxon>
        <taxon>Actinomycetota</taxon>
        <taxon>Actinomycetes</taxon>
        <taxon>Kitasatosporales</taxon>
        <taxon>Streptomycetaceae</taxon>
        <taxon>Streptomyces</taxon>
    </lineage>
</organism>
<reference evidence="6 7" key="1">
    <citation type="submission" date="2018-06" db="EMBL/GenBank/DDBJ databases">
        <title>Streptomyces reniochalinae sp. nov. and Streptomyces diacarnus sp. nov. from marine sponges.</title>
        <authorList>
            <person name="Li L."/>
        </authorList>
    </citation>
    <scope>NUCLEOTIDE SEQUENCE [LARGE SCALE GENOMIC DNA]</scope>
    <source>
        <strain evidence="6 7">LHW51701</strain>
    </source>
</reference>
<proteinExistence type="predicted"/>
<feature type="compositionally biased region" description="Low complexity" evidence="4">
    <location>
        <begin position="19"/>
        <end position="28"/>
    </location>
</feature>
<dbReference type="AlphaFoldDB" id="A0A367ESG2"/>
<dbReference type="RefSeq" id="WP_114023294.1">
    <property type="nucleotide sequence ID" value="NZ_JBEYTF010000051.1"/>
</dbReference>
<dbReference type="GO" id="GO:0003677">
    <property type="term" value="F:DNA binding"/>
    <property type="evidence" value="ECO:0007669"/>
    <property type="project" value="UniProtKB-KW"/>
</dbReference>
<dbReference type="Gene3D" id="1.10.10.10">
    <property type="entry name" value="Winged helix-like DNA-binding domain superfamily/Winged helix DNA-binding domain"/>
    <property type="match status" value="1"/>
</dbReference>
<dbReference type="SUPFAM" id="SSF46785">
    <property type="entry name" value="Winged helix' DNA-binding domain"/>
    <property type="match status" value="1"/>
</dbReference>
<dbReference type="InterPro" id="IPR036388">
    <property type="entry name" value="WH-like_DNA-bd_sf"/>
</dbReference>
<evidence type="ECO:0000313" key="6">
    <source>
        <dbReference type="EMBL" id="RCG20525.1"/>
    </source>
</evidence>
<evidence type="ECO:0000256" key="2">
    <source>
        <dbReference type="ARBA" id="ARBA00023125"/>
    </source>
</evidence>
<sequence length="125" mass="13249">MAYPTVSAGPGPARPGLPDDPLARAAAPTPGCPVEVALDALRGRWTTLVIRELLRGTHTFGELAAALPDLSDKVLTDRLHRLAATGVVHRDRAPGWPTTVSYRLTARGQALGPVLQALWEWGAAD</sequence>
<keyword evidence="1" id="KW-0805">Transcription regulation</keyword>
<accession>A0A367ESG2</accession>
<keyword evidence="2" id="KW-0238">DNA-binding</keyword>
<dbReference type="InterPro" id="IPR036390">
    <property type="entry name" value="WH_DNA-bd_sf"/>
</dbReference>
<gene>
    <name evidence="6" type="ORF">DTL70_19590</name>
</gene>
<keyword evidence="3" id="KW-0804">Transcription</keyword>
<comment type="caution">
    <text evidence="6">The sequence shown here is derived from an EMBL/GenBank/DDBJ whole genome shotgun (WGS) entry which is preliminary data.</text>
</comment>
<dbReference type="PANTHER" id="PTHR33204">
    <property type="entry name" value="TRANSCRIPTIONAL REGULATOR, MARR FAMILY"/>
    <property type="match status" value="1"/>
</dbReference>
<evidence type="ECO:0000256" key="1">
    <source>
        <dbReference type="ARBA" id="ARBA00023015"/>
    </source>
</evidence>
<dbReference type="Pfam" id="PF01638">
    <property type="entry name" value="HxlR"/>
    <property type="match status" value="1"/>
</dbReference>
<protein>
    <submittedName>
        <fullName evidence="6">Transcriptional regulator</fullName>
    </submittedName>
</protein>
<dbReference type="InterPro" id="IPR002577">
    <property type="entry name" value="HTH_HxlR"/>
</dbReference>
<keyword evidence="7" id="KW-1185">Reference proteome</keyword>
<feature type="region of interest" description="Disordered" evidence="4">
    <location>
        <begin position="1"/>
        <end position="28"/>
    </location>
</feature>
<evidence type="ECO:0000259" key="5">
    <source>
        <dbReference type="PROSITE" id="PS51118"/>
    </source>
</evidence>
<dbReference type="PANTHER" id="PTHR33204:SF18">
    <property type="entry name" value="TRANSCRIPTIONAL REGULATORY PROTEIN"/>
    <property type="match status" value="1"/>
</dbReference>
<evidence type="ECO:0000256" key="3">
    <source>
        <dbReference type="ARBA" id="ARBA00023163"/>
    </source>
</evidence>
<evidence type="ECO:0000256" key="4">
    <source>
        <dbReference type="SAM" id="MobiDB-lite"/>
    </source>
</evidence>
<dbReference type="EMBL" id="QOIN01000047">
    <property type="protein sequence ID" value="RCG20525.1"/>
    <property type="molecule type" value="Genomic_DNA"/>
</dbReference>
<evidence type="ECO:0000313" key="7">
    <source>
        <dbReference type="Proteomes" id="UP000252914"/>
    </source>
</evidence>
<dbReference type="PROSITE" id="PS51118">
    <property type="entry name" value="HTH_HXLR"/>
    <property type="match status" value="1"/>
</dbReference>